<organism evidence="2 3">
    <name type="scientific">Mucuna pruriens</name>
    <name type="common">Velvet bean</name>
    <name type="synonym">Dolichos pruriens</name>
    <dbReference type="NCBI Taxonomy" id="157652"/>
    <lineage>
        <taxon>Eukaryota</taxon>
        <taxon>Viridiplantae</taxon>
        <taxon>Streptophyta</taxon>
        <taxon>Embryophyta</taxon>
        <taxon>Tracheophyta</taxon>
        <taxon>Spermatophyta</taxon>
        <taxon>Magnoliopsida</taxon>
        <taxon>eudicotyledons</taxon>
        <taxon>Gunneridae</taxon>
        <taxon>Pentapetalae</taxon>
        <taxon>rosids</taxon>
        <taxon>fabids</taxon>
        <taxon>Fabales</taxon>
        <taxon>Fabaceae</taxon>
        <taxon>Papilionoideae</taxon>
        <taxon>50 kb inversion clade</taxon>
        <taxon>NPAAA clade</taxon>
        <taxon>indigoferoid/millettioid clade</taxon>
        <taxon>Phaseoleae</taxon>
        <taxon>Mucuna</taxon>
    </lineage>
</organism>
<proteinExistence type="predicted"/>
<comment type="caution">
    <text evidence="2">The sequence shown here is derived from an EMBL/GenBank/DDBJ whole genome shotgun (WGS) entry which is preliminary data.</text>
</comment>
<dbReference type="AlphaFoldDB" id="A0A371DZL1"/>
<keyword evidence="3" id="KW-1185">Reference proteome</keyword>
<feature type="chain" id="PRO_5017011264" evidence="1">
    <location>
        <begin position="24"/>
        <end position="60"/>
    </location>
</feature>
<evidence type="ECO:0000256" key="1">
    <source>
        <dbReference type="SAM" id="SignalP"/>
    </source>
</evidence>
<dbReference type="EMBL" id="QJKJ01017969">
    <property type="protein sequence ID" value="RDX57970.1"/>
    <property type="molecule type" value="Genomic_DNA"/>
</dbReference>
<dbReference type="Proteomes" id="UP000257109">
    <property type="component" value="Unassembled WGS sequence"/>
</dbReference>
<name>A0A371DZL1_MUCPR</name>
<evidence type="ECO:0000313" key="2">
    <source>
        <dbReference type="EMBL" id="RDX57970.1"/>
    </source>
</evidence>
<evidence type="ECO:0000313" key="3">
    <source>
        <dbReference type="Proteomes" id="UP000257109"/>
    </source>
</evidence>
<feature type="signal peptide" evidence="1">
    <location>
        <begin position="1"/>
        <end position="23"/>
    </location>
</feature>
<reference evidence="2" key="1">
    <citation type="submission" date="2018-05" db="EMBL/GenBank/DDBJ databases">
        <title>Draft genome of Mucuna pruriens seed.</title>
        <authorList>
            <person name="Nnadi N.E."/>
            <person name="Vos R."/>
            <person name="Hasami M.H."/>
            <person name="Devisetty U.K."/>
            <person name="Aguiy J.C."/>
        </authorList>
    </citation>
    <scope>NUCLEOTIDE SEQUENCE [LARGE SCALE GENOMIC DNA]</scope>
    <source>
        <strain evidence="2">JCA_2017</strain>
    </source>
</reference>
<keyword evidence="1" id="KW-0732">Signal</keyword>
<accession>A0A371DZL1</accession>
<gene>
    <name evidence="2" type="ORF">CR513_62753</name>
</gene>
<protein>
    <submittedName>
        <fullName evidence="2">Uncharacterized protein</fullName>
    </submittedName>
</protein>
<sequence length="60" mass="6800">MASGVKFSFFIALFVVLVVVVAAHEGHDHHMAPAEPPSSYASSLNYHAKWDERKTKYYNF</sequence>
<feature type="non-terminal residue" evidence="2">
    <location>
        <position position="1"/>
    </location>
</feature>